<feature type="compositionally biased region" description="Basic and acidic residues" evidence="2">
    <location>
        <begin position="257"/>
        <end position="274"/>
    </location>
</feature>
<feature type="region of interest" description="Disordered" evidence="2">
    <location>
        <begin position="231"/>
        <end position="293"/>
    </location>
</feature>
<dbReference type="AlphaFoldDB" id="A0A3E2H8J8"/>
<dbReference type="GO" id="GO:0006606">
    <property type="term" value="P:protein import into nucleus"/>
    <property type="evidence" value="ECO:0007669"/>
    <property type="project" value="InterPro"/>
</dbReference>
<dbReference type="Pfam" id="PF08574">
    <property type="entry name" value="Iwr1"/>
    <property type="match status" value="1"/>
</dbReference>
<dbReference type="OrthoDB" id="6255506at2759"/>
<evidence type="ECO:0000313" key="5">
    <source>
        <dbReference type="Proteomes" id="UP000258309"/>
    </source>
</evidence>
<dbReference type="PANTHER" id="PTHR28063">
    <property type="entry name" value="RNA POLYMERASE II NUCLEAR LOCALIZATION PROTEIN IWR1"/>
    <property type="match status" value="1"/>
</dbReference>
<feature type="compositionally biased region" description="Acidic residues" evidence="2">
    <location>
        <begin position="275"/>
        <end position="293"/>
    </location>
</feature>
<dbReference type="PANTHER" id="PTHR28063:SF1">
    <property type="entry name" value="RNA POLYMERASE II NUCLEAR LOCALIZATION PROTEIN IWR1"/>
    <property type="match status" value="1"/>
</dbReference>
<feature type="region of interest" description="Disordered" evidence="2">
    <location>
        <begin position="42"/>
        <end position="85"/>
    </location>
</feature>
<reference evidence="4 5" key="1">
    <citation type="submission" date="2018-05" db="EMBL/GenBank/DDBJ databases">
        <title>Draft genome sequence of Scytalidium lignicola DSM 105466, a ubiquitous saprotrophic fungus.</title>
        <authorList>
            <person name="Buettner E."/>
            <person name="Gebauer A.M."/>
            <person name="Hofrichter M."/>
            <person name="Liers C."/>
            <person name="Kellner H."/>
        </authorList>
    </citation>
    <scope>NUCLEOTIDE SEQUENCE [LARGE SCALE GENOMIC DNA]</scope>
    <source>
        <strain evidence="4 5">DSM 105466</strain>
    </source>
</reference>
<comment type="caution">
    <text evidence="4">The sequence shown here is derived from an EMBL/GenBank/DDBJ whole genome shotgun (WGS) entry which is preliminary data.</text>
</comment>
<dbReference type="InterPro" id="IPR040150">
    <property type="entry name" value="Iwr1"/>
</dbReference>
<dbReference type="Proteomes" id="UP000258309">
    <property type="component" value="Unassembled WGS sequence"/>
</dbReference>
<feature type="compositionally biased region" description="Acidic residues" evidence="2">
    <location>
        <begin position="383"/>
        <end position="399"/>
    </location>
</feature>
<dbReference type="GO" id="GO:0005737">
    <property type="term" value="C:cytoplasm"/>
    <property type="evidence" value="ECO:0007669"/>
    <property type="project" value="TreeGrafter"/>
</dbReference>
<proteinExistence type="inferred from homology"/>
<feature type="domain" description="Transcription factor Iwr1" evidence="3">
    <location>
        <begin position="293"/>
        <end position="362"/>
    </location>
</feature>
<dbReference type="EMBL" id="NCSJ02000120">
    <property type="protein sequence ID" value="RFU29710.1"/>
    <property type="molecule type" value="Genomic_DNA"/>
</dbReference>
<feature type="region of interest" description="Disordered" evidence="2">
    <location>
        <begin position="333"/>
        <end position="367"/>
    </location>
</feature>
<evidence type="ECO:0000259" key="3">
    <source>
        <dbReference type="Pfam" id="PF08574"/>
    </source>
</evidence>
<organism evidence="4 5">
    <name type="scientific">Scytalidium lignicola</name>
    <name type="common">Hyphomycete</name>
    <dbReference type="NCBI Taxonomy" id="5539"/>
    <lineage>
        <taxon>Eukaryota</taxon>
        <taxon>Fungi</taxon>
        <taxon>Dikarya</taxon>
        <taxon>Ascomycota</taxon>
        <taxon>Pezizomycotina</taxon>
        <taxon>Leotiomycetes</taxon>
        <taxon>Leotiomycetes incertae sedis</taxon>
        <taxon>Scytalidium</taxon>
    </lineage>
</organism>
<feature type="compositionally biased region" description="Low complexity" evidence="2">
    <location>
        <begin position="103"/>
        <end position="114"/>
    </location>
</feature>
<feature type="non-terminal residue" evidence="4">
    <location>
        <position position="425"/>
    </location>
</feature>
<feature type="non-terminal residue" evidence="4">
    <location>
        <position position="1"/>
    </location>
</feature>
<evidence type="ECO:0000256" key="1">
    <source>
        <dbReference type="ARBA" id="ARBA00010218"/>
    </source>
</evidence>
<feature type="compositionally biased region" description="Basic and acidic residues" evidence="2">
    <location>
        <begin position="139"/>
        <end position="152"/>
    </location>
</feature>
<gene>
    <name evidence="4" type="ORF">B7463_g6631</name>
</gene>
<evidence type="ECO:0000313" key="4">
    <source>
        <dbReference type="EMBL" id="RFU29710.1"/>
    </source>
</evidence>
<keyword evidence="5" id="KW-1185">Reference proteome</keyword>
<dbReference type="OMA" id="EYWEHFA"/>
<dbReference type="InterPro" id="IPR013883">
    <property type="entry name" value="TF_Iwr1_dom"/>
</dbReference>
<accession>A0A3E2H8J8</accession>
<evidence type="ECO:0000256" key="2">
    <source>
        <dbReference type="SAM" id="MobiDB-lite"/>
    </source>
</evidence>
<name>A0A3E2H8J8_SCYLI</name>
<feature type="compositionally biased region" description="Polar residues" evidence="2">
    <location>
        <begin position="43"/>
        <end position="58"/>
    </location>
</feature>
<feature type="compositionally biased region" description="Acidic residues" evidence="2">
    <location>
        <begin position="358"/>
        <end position="367"/>
    </location>
</feature>
<protein>
    <recommendedName>
        <fullName evidence="3">Transcription factor Iwr1 domain-containing protein</fullName>
    </recommendedName>
</protein>
<sequence length="425" mass="48274">MSLPPVAIHVKRKATDEPVEFLRVHETSGKRQRREVDFVFSRQAVSQTDNGLTDQKASTDGARPIKPLKKSATNAPQAPTEIESPEQTAAQLLQLRRFHISRSSTRSDLLKSSSGIRKRTANTQPTVFVERTTRQKSKRLIELQKTDQKSSHDVSIQVETPKDDEVRPQKKPGLAARRSVIPLNSQTASPAQRPPLPSSFINRSDADLERLAQEMQAYTLQSIGAEIAASEAESQKEIPSPRKSQSTRFKPRKPTLRYKERHPEEANEDNHGSEVDMEESMADFEEPEDDDTEYIIDTYYRVPADVLESANGPRNIGLLILESQPDIDEFYIDGTDSEEEDDEEDEDENAENHYSADYPDEEVASDDEYGLNPYLYRTHNASDLEEFDEDDATFSDDEPSISKYPWTRQPWMKSARSGREIEDDV</sequence>
<comment type="similarity">
    <text evidence="1">Belongs to the IWR1/SLC7A6OS family.</text>
</comment>
<feature type="region of interest" description="Disordered" evidence="2">
    <location>
        <begin position="382"/>
        <end position="425"/>
    </location>
</feature>
<feature type="compositionally biased region" description="Acidic residues" evidence="2">
    <location>
        <begin position="333"/>
        <end position="349"/>
    </location>
</feature>
<feature type="region of interest" description="Disordered" evidence="2">
    <location>
        <begin position="103"/>
        <end position="201"/>
    </location>
</feature>